<gene>
    <name evidence="2" type="ORF">SAMN02745219_02997</name>
</gene>
<name>A0A1M6KWW6_9FIRM</name>
<dbReference type="PANTHER" id="PTHR43679">
    <property type="entry name" value="OCTANOYLTRANSFERASE LIPM-RELATED"/>
    <property type="match status" value="1"/>
</dbReference>
<dbReference type="InterPro" id="IPR045864">
    <property type="entry name" value="aa-tRNA-synth_II/BPL/LPL"/>
</dbReference>
<protein>
    <submittedName>
        <fullName evidence="2">Lipoate-protein ligase A</fullName>
    </submittedName>
</protein>
<dbReference type="Proteomes" id="UP000184529">
    <property type="component" value="Unassembled WGS sequence"/>
</dbReference>
<dbReference type="CDD" id="cd16443">
    <property type="entry name" value="LplA"/>
    <property type="match status" value="1"/>
</dbReference>
<organism evidence="2 3">
    <name type="scientific">Desulfofundulus thermosubterraneus DSM 16057</name>
    <dbReference type="NCBI Taxonomy" id="1121432"/>
    <lineage>
        <taxon>Bacteria</taxon>
        <taxon>Bacillati</taxon>
        <taxon>Bacillota</taxon>
        <taxon>Clostridia</taxon>
        <taxon>Eubacteriales</taxon>
        <taxon>Peptococcaceae</taxon>
        <taxon>Desulfofundulus</taxon>
    </lineage>
</organism>
<dbReference type="EMBL" id="FQZM01000045">
    <property type="protein sequence ID" value="SHJ63410.1"/>
    <property type="molecule type" value="Genomic_DNA"/>
</dbReference>
<feature type="domain" description="BPL/LPL catalytic" evidence="1">
    <location>
        <begin position="44"/>
        <end position="255"/>
    </location>
</feature>
<dbReference type="Pfam" id="PF21948">
    <property type="entry name" value="LplA-B_cat"/>
    <property type="match status" value="1"/>
</dbReference>
<dbReference type="InterPro" id="IPR050664">
    <property type="entry name" value="Octanoyltrans_LipM/LipL"/>
</dbReference>
<dbReference type="Gene3D" id="3.30.930.10">
    <property type="entry name" value="Bira Bifunctional Protein, Domain 2"/>
    <property type="match status" value="1"/>
</dbReference>
<keyword evidence="3" id="KW-1185">Reference proteome</keyword>
<dbReference type="PANTHER" id="PTHR43679:SF2">
    <property type="entry name" value="OCTANOYL-[GCVH]:PROTEIN N-OCTANOYLTRANSFERASE"/>
    <property type="match status" value="1"/>
</dbReference>
<evidence type="ECO:0000313" key="3">
    <source>
        <dbReference type="Proteomes" id="UP000184529"/>
    </source>
</evidence>
<reference evidence="3" key="1">
    <citation type="submission" date="2016-11" db="EMBL/GenBank/DDBJ databases">
        <authorList>
            <person name="Varghese N."/>
            <person name="Submissions S."/>
        </authorList>
    </citation>
    <scope>NUCLEOTIDE SEQUENCE [LARGE SCALE GENOMIC DNA]</scope>
    <source>
        <strain evidence="3">DSM 16057</strain>
    </source>
</reference>
<evidence type="ECO:0000313" key="2">
    <source>
        <dbReference type="EMBL" id="SHJ63410.1"/>
    </source>
</evidence>
<accession>A0A1M6KWW6</accession>
<keyword evidence="2" id="KW-0436">Ligase</keyword>
<dbReference type="STRING" id="1121432.SAMN02745219_02997"/>
<dbReference type="GO" id="GO:0009249">
    <property type="term" value="P:protein lipoylation"/>
    <property type="evidence" value="ECO:0007669"/>
    <property type="project" value="UniProtKB-ARBA"/>
</dbReference>
<dbReference type="InterPro" id="IPR004143">
    <property type="entry name" value="BPL_LPL_catalytic"/>
</dbReference>
<dbReference type="PROSITE" id="PS51733">
    <property type="entry name" value="BPL_LPL_CATALYTIC"/>
    <property type="match status" value="1"/>
</dbReference>
<dbReference type="GO" id="GO:0016740">
    <property type="term" value="F:transferase activity"/>
    <property type="evidence" value="ECO:0007669"/>
    <property type="project" value="UniProtKB-ARBA"/>
</dbReference>
<dbReference type="SUPFAM" id="SSF55681">
    <property type="entry name" value="Class II aaRS and biotin synthetases"/>
    <property type="match status" value="1"/>
</dbReference>
<dbReference type="GO" id="GO:0140096">
    <property type="term" value="F:catalytic activity, acting on a protein"/>
    <property type="evidence" value="ECO:0007669"/>
    <property type="project" value="UniProtKB-ARBA"/>
</dbReference>
<evidence type="ECO:0000259" key="1">
    <source>
        <dbReference type="PROSITE" id="PS51733"/>
    </source>
</evidence>
<dbReference type="AlphaFoldDB" id="A0A1M6KWW6"/>
<sequence>MSCREIKAAAVAWPRQWRLLETGAADGATNMAIDEAILIHHSRGEVPPTLRFYRWDPPTLSLGYFQNADREVDREACRRMGIGLVRRPTGGRAVLHDREVTYSVTISQKFLPGSVLETYRLLSQGLVAGLRLLEVEVDLFYPDKTQRELRSKQSAACFDTPSGYEVAVAGKKLVGSAQVRQRGTILQHGSILLSVDEEILFAILAFPSEAVRQRVKAAFGAKATALDRVLPQPPGYDQVCRAVARGFAAALGIDLIPSELTAGERLTARKLALEKYSYLNWHEQGRLEVISP</sequence>
<dbReference type="RefSeq" id="WP_242656349.1">
    <property type="nucleotide sequence ID" value="NZ_FQZM01000045.1"/>
</dbReference>
<proteinExistence type="predicted"/>
<dbReference type="GO" id="GO:0016874">
    <property type="term" value="F:ligase activity"/>
    <property type="evidence" value="ECO:0007669"/>
    <property type="project" value="UniProtKB-KW"/>
</dbReference>